<reference evidence="1" key="1">
    <citation type="submission" date="2022-11" db="EMBL/GenBank/DDBJ databases">
        <title>Whole genome sequence of Levilactobacillus brevis SMB091.</title>
        <authorList>
            <person name="Kim J.-M."/>
            <person name="Kim O.-C."/>
            <person name="Choi Y.H."/>
            <person name="Han N.S."/>
            <person name="Hurh B."/>
        </authorList>
    </citation>
    <scope>NUCLEOTIDE SEQUENCE</scope>
    <source>
        <strain evidence="1">SMB091</strain>
        <plasmid evidence="1">pBRV356</plasmid>
    </source>
</reference>
<keyword evidence="1" id="KW-0614">Plasmid</keyword>
<dbReference type="SUPFAM" id="SSF52833">
    <property type="entry name" value="Thioredoxin-like"/>
    <property type="match status" value="1"/>
</dbReference>
<organism evidence="1 2">
    <name type="scientific">Levilactobacillus brevis</name>
    <name type="common">Lactobacillus brevis</name>
    <dbReference type="NCBI Taxonomy" id="1580"/>
    <lineage>
        <taxon>Bacteria</taxon>
        <taxon>Bacillati</taxon>
        <taxon>Bacillota</taxon>
        <taxon>Bacilli</taxon>
        <taxon>Lactobacillales</taxon>
        <taxon>Lactobacillaceae</taxon>
        <taxon>Levilactobacillus</taxon>
    </lineage>
</organism>
<evidence type="ECO:0000313" key="2">
    <source>
        <dbReference type="Proteomes" id="UP001164768"/>
    </source>
</evidence>
<dbReference type="Gene3D" id="3.40.30.10">
    <property type="entry name" value="Glutaredoxin"/>
    <property type="match status" value="1"/>
</dbReference>
<evidence type="ECO:0008006" key="3">
    <source>
        <dbReference type="Google" id="ProtNLM"/>
    </source>
</evidence>
<dbReference type="Proteomes" id="UP001164768">
    <property type="component" value="Plasmid pBRV356"/>
</dbReference>
<dbReference type="AlphaFoldDB" id="A0AB38X8Z6"/>
<name>A0AB38X8Z6_LEVBR</name>
<dbReference type="InterPro" id="IPR036249">
    <property type="entry name" value="Thioredoxin-like_sf"/>
</dbReference>
<dbReference type="EMBL" id="CP113124">
    <property type="protein sequence ID" value="WAD03198.1"/>
    <property type="molecule type" value="Genomic_DNA"/>
</dbReference>
<protein>
    <recommendedName>
        <fullName evidence="3">Thioredoxin-like fold domain-containing protein</fullName>
    </recommendedName>
</protein>
<accession>A0AB38X8Z6</accession>
<sequence length="75" mass="8093">MTSELIGVGPVNNGSSFVPSFRGRAIWEKINSFSINIDHSRAIAQKLGIQGIPTLIIKKWQIGKQTGRGTTSAVI</sequence>
<geneLocation type="plasmid" evidence="1 2">
    <name>pBRV356</name>
</geneLocation>
<evidence type="ECO:0000313" key="1">
    <source>
        <dbReference type="EMBL" id="WAD03198.1"/>
    </source>
</evidence>
<gene>
    <name evidence="1" type="ORF">ORR04_14010</name>
</gene>
<proteinExistence type="predicted"/>